<organism evidence="1">
    <name type="scientific">Candidatus Methanosuratincola petrocarbonis</name>
    <name type="common">ex Vanwonterghem et al. 2016</name>
    <dbReference type="NCBI Taxonomy" id="1867261"/>
    <lineage>
        <taxon>Archaea</taxon>
        <taxon>Thermoproteota</taxon>
        <taxon>Methanosuratincolia</taxon>
        <taxon>Candidatus Methanomethylicales</taxon>
        <taxon>Candidatus Methanomethylicaceae</taxon>
        <taxon>Candidatus Methanosuratincola (ex Vanwonterghem et al. 2016)</taxon>
    </lineage>
</organism>
<evidence type="ECO:0000313" key="1">
    <source>
        <dbReference type="EMBL" id="HHI49110.1"/>
    </source>
</evidence>
<proteinExistence type="predicted"/>
<sequence length="193" mass="22484">MKPLEKKSKKLVYISEALLDDIGEISKRKGESVTKYIEDLLEQAERIDRLGFDTDELADLLEMIHVHRVLGSIFFPQEVVNSTSFKSLANDELLQKWYESGKLYGRYIREKFPDPLKMLQLMLRVMRWDLNEVEAIRRENLVSFRCVSTSLTQEGAEWLSRFIEGAMHGLGYRTLDRERMKGLVVFTFEACAP</sequence>
<dbReference type="AlphaFoldDB" id="A0A7J3V0U5"/>
<comment type="caution">
    <text evidence="1">The sequence shown here is derived from an EMBL/GenBank/DDBJ whole genome shotgun (WGS) entry which is preliminary data.</text>
</comment>
<name>A0A7J3V0U5_9CREN</name>
<reference evidence="1" key="1">
    <citation type="journal article" date="2020" name="mSystems">
        <title>Genome- and Community-Level Interaction Insights into Carbon Utilization and Element Cycling Functions of Hydrothermarchaeota in Hydrothermal Sediment.</title>
        <authorList>
            <person name="Zhou Z."/>
            <person name="Liu Y."/>
            <person name="Xu W."/>
            <person name="Pan J."/>
            <person name="Luo Z.H."/>
            <person name="Li M."/>
        </authorList>
    </citation>
    <scope>NUCLEOTIDE SEQUENCE [LARGE SCALE GENOMIC DNA]</scope>
    <source>
        <strain evidence="1">SpSt-1038</strain>
    </source>
</reference>
<accession>A0A7J3V0U5</accession>
<dbReference type="EMBL" id="DRVT01000036">
    <property type="protein sequence ID" value="HHI49110.1"/>
    <property type="molecule type" value="Genomic_DNA"/>
</dbReference>
<gene>
    <name evidence="1" type="ORF">ENL91_02950</name>
</gene>
<protein>
    <submittedName>
        <fullName evidence="1">Uncharacterized protein</fullName>
    </submittedName>
</protein>